<dbReference type="EMBL" id="JAPJDO010000041">
    <property type="protein sequence ID" value="MCX2940518.1"/>
    <property type="molecule type" value="Genomic_DNA"/>
</dbReference>
<feature type="compositionally biased region" description="Low complexity" evidence="1">
    <location>
        <begin position="310"/>
        <end position="354"/>
    </location>
</feature>
<proteinExistence type="predicted"/>
<evidence type="ECO:0000313" key="3">
    <source>
        <dbReference type="Proteomes" id="UP001300745"/>
    </source>
</evidence>
<dbReference type="Proteomes" id="UP001300745">
    <property type="component" value="Unassembled WGS sequence"/>
</dbReference>
<comment type="caution">
    <text evidence="2">The sequence shown here is derived from an EMBL/GenBank/DDBJ whole genome shotgun (WGS) entry which is preliminary data.</text>
</comment>
<organism evidence="2 3">
    <name type="scientific">Mycobacterium pinniadriaticum</name>
    <dbReference type="NCBI Taxonomy" id="2994102"/>
    <lineage>
        <taxon>Bacteria</taxon>
        <taxon>Bacillati</taxon>
        <taxon>Actinomycetota</taxon>
        <taxon>Actinomycetes</taxon>
        <taxon>Mycobacteriales</taxon>
        <taxon>Mycobacteriaceae</taxon>
        <taxon>Mycobacterium</taxon>
    </lineage>
</organism>
<name>A0ABT3SLW1_9MYCO</name>
<accession>A0ABT3SLW1</accession>
<reference evidence="2 3" key="1">
    <citation type="submission" date="2022-11" db="EMBL/GenBank/DDBJ databases">
        <title>Mycobacterium sp. nov.</title>
        <authorList>
            <person name="Papic B."/>
            <person name="Spicic S."/>
            <person name="Duvnjak S."/>
        </authorList>
    </citation>
    <scope>NUCLEOTIDE SEQUENCE [LARGE SCALE GENOMIC DNA]</scope>
    <source>
        <strain evidence="2 3">CVI_P4</strain>
    </source>
</reference>
<dbReference type="RefSeq" id="WP_266000363.1">
    <property type="nucleotide sequence ID" value="NZ_JAPJDN010000041.1"/>
</dbReference>
<evidence type="ECO:0008006" key="4">
    <source>
        <dbReference type="Google" id="ProtNLM"/>
    </source>
</evidence>
<keyword evidence="3" id="KW-1185">Reference proteome</keyword>
<feature type="region of interest" description="Disordered" evidence="1">
    <location>
        <begin position="310"/>
        <end position="372"/>
    </location>
</feature>
<evidence type="ECO:0000256" key="1">
    <source>
        <dbReference type="SAM" id="MobiDB-lite"/>
    </source>
</evidence>
<sequence>MQISIRSQLIAGTAAVVGASAIAMTPVTQANLALPDLQLPSAAQVALAGFDSPISELITSIGLANAFLFDTAGPLPNPAPWSSLAAIGLLPQIIDDGLPIISQLGVNGSDYLYQTGKGLGTSAYLLSEGTWNAFGDLLTLDIPGAITTLTNAVTAAGEEALATGQYVLTGVVTRAAAVATALAALTPEIATAVVNQGLVVAGSVVQVLQNAVAALSSANPIENTWNAVVDGLFGPTGIPGALTAITVGPGVLAPAPISAFVPSVRTVVSTVVNDVQTALSTANPAPPPAAAQSAAASASAVPSASALRAAAAQEPSAADEGGATAGSGSPAGDNSTAAAGKSSGSQAKSESGKAGSKRGVGGSKRAAATSGD</sequence>
<evidence type="ECO:0000313" key="2">
    <source>
        <dbReference type="EMBL" id="MCX2940518.1"/>
    </source>
</evidence>
<gene>
    <name evidence="2" type="ORF">ORI27_27880</name>
</gene>
<protein>
    <recommendedName>
        <fullName evidence="4">PE-PGRS family protein</fullName>
    </recommendedName>
</protein>